<proteinExistence type="predicted"/>
<keyword evidence="1" id="KW-0812">Transmembrane</keyword>
<sequence>MDSFSLPFLVTILAMADIGLFADRAAVMQALLATLASVLCAVAAVTSPSPAPRYLTASAGVLMAFIIVFTLRRVFPINDQLKVDKDLERARRNLMVWEQLHLYRTLLSLAALASAASALWQLASP</sequence>
<feature type="transmembrane region" description="Helical" evidence="1">
    <location>
        <begin position="101"/>
        <end position="123"/>
    </location>
</feature>
<accession>A0A150GJ33</accession>
<feature type="transmembrane region" description="Helical" evidence="1">
    <location>
        <begin position="6"/>
        <end position="23"/>
    </location>
</feature>
<evidence type="ECO:0000313" key="2">
    <source>
        <dbReference type="EMBL" id="KXZ49808.1"/>
    </source>
</evidence>
<feature type="transmembrane region" description="Helical" evidence="1">
    <location>
        <begin position="30"/>
        <end position="48"/>
    </location>
</feature>
<comment type="caution">
    <text evidence="2">The sequence shown here is derived from an EMBL/GenBank/DDBJ whole genome shotgun (WGS) entry which is preliminary data.</text>
</comment>
<organism evidence="2 3">
    <name type="scientific">Gonium pectorale</name>
    <name type="common">Green alga</name>
    <dbReference type="NCBI Taxonomy" id="33097"/>
    <lineage>
        <taxon>Eukaryota</taxon>
        <taxon>Viridiplantae</taxon>
        <taxon>Chlorophyta</taxon>
        <taxon>core chlorophytes</taxon>
        <taxon>Chlorophyceae</taxon>
        <taxon>CS clade</taxon>
        <taxon>Chlamydomonadales</taxon>
        <taxon>Volvocaceae</taxon>
        <taxon>Gonium</taxon>
    </lineage>
</organism>
<dbReference type="InterPro" id="IPR013901">
    <property type="entry name" value="Anthrone_oxy"/>
</dbReference>
<dbReference type="Proteomes" id="UP000075714">
    <property type="component" value="Unassembled WGS sequence"/>
</dbReference>
<keyword evidence="1" id="KW-0472">Membrane</keyword>
<name>A0A150GJ33_GONPE</name>
<dbReference type="Pfam" id="PF08592">
    <property type="entry name" value="Anthrone_oxy"/>
    <property type="match status" value="1"/>
</dbReference>
<feature type="transmembrane region" description="Helical" evidence="1">
    <location>
        <begin position="54"/>
        <end position="75"/>
    </location>
</feature>
<dbReference type="AlphaFoldDB" id="A0A150GJ33"/>
<gene>
    <name evidence="2" type="ORF">GPECTOR_19g259</name>
</gene>
<reference evidence="3" key="1">
    <citation type="journal article" date="2016" name="Nat. Commun.">
        <title>The Gonium pectorale genome demonstrates co-option of cell cycle regulation during the evolution of multicellularity.</title>
        <authorList>
            <person name="Hanschen E.R."/>
            <person name="Marriage T.N."/>
            <person name="Ferris P.J."/>
            <person name="Hamaji T."/>
            <person name="Toyoda A."/>
            <person name="Fujiyama A."/>
            <person name="Neme R."/>
            <person name="Noguchi H."/>
            <person name="Minakuchi Y."/>
            <person name="Suzuki M."/>
            <person name="Kawai-Toyooka H."/>
            <person name="Smith D.R."/>
            <person name="Sparks H."/>
            <person name="Anderson J."/>
            <person name="Bakaric R."/>
            <person name="Luria V."/>
            <person name="Karger A."/>
            <person name="Kirschner M.W."/>
            <person name="Durand P.M."/>
            <person name="Michod R.E."/>
            <person name="Nozaki H."/>
            <person name="Olson B.J."/>
        </authorList>
    </citation>
    <scope>NUCLEOTIDE SEQUENCE [LARGE SCALE GENOMIC DNA]</scope>
    <source>
        <strain evidence="3">NIES-2863</strain>
    </source>
</reference>
<evidence type="ECO:0000256" key="1">
    <source>
        <dbReference type="SAM" id="Phobius"/>
    </source>
</evidence>
<keyword evidence="3" id="KW-1185">Reference proteome</keyword>
<evidence type="ECO:0008006" key="4">
    <source>
        <dbReference type="Google" id="ProtNLM"/>
    </source>
</evidence>
<dbReference type="EMBL" id="LSYV01000020">
    <property type="protein sequence ID" value="KXZ49808.1"/>
    <property type="molecule type" value="Genomic_DNA"/>
</dbReference>
<evidence type="ECO:0000313" key="3">
    <source>
        <dbReference type="Proteomes" id="UP000075714"/>
    </source>
</evidence>
<keyword evidence="1" id="KW-1133">Transmembrane helix</keyword>
<protein>
    <recommendedName>
        <fullName evidence="4">DUF1772 domain-containing protein</fullName>
    </recommendedName>
</protein>